<dbReference type="RefSeq" id="WP_189772490.1">
    <property type="nucleotide sequence ID" value="NZ_BNCK01000007.1"/>
</dbReference>
<gene>
    <name evidence="1" type="ORF">GCM10017161_31230</name>
</gene>
<dbReference type="Proteomes" id="UP000623842">
    <property type="component" value="Unassembled WGS sequence"/>
</dbReference>
<evidence type="ECO:0000313" key="2">
    <source>
        <dbReference type="Proteomes" id="UP000623842"/>
    </source>
</evidence>
<proteinExistence type="predicted"/>
<reference evidence="1" key="2">
    <citation type="submission" date="2020-09" db="EMBL/GenBank/DDBJ databases">
        <authorList>
            <person name="Sun Q."/>
            <person name="Kim S."/>
        </authorList>
    </citation>
    <scope>NUCLEOTIDE SEQUENCE</scope>
    <source>
        <strain evidence="1">KCTC 42731</strain>
    </source>
</reference>
<sequence length="139" mass="16342">MYTQEQIEQLTAELRSMLGDNITWKYEERYGVMLSEFAQNKSDGVFDKLSPMFHFQWDYKAAKKLPKVLKDELRDLARVGRKQKLLLIPKQDNTPAIAAFWWPWGHGGTYSLRLKVLENSIDAEDVKEKHTGFWSRLFS</sequence>
<comment type="caution">
    <text evidence="1">The sequence shown here is derived from an EMBL/GenBank/DDBJ whole genome shotgun (WGS) entry which is preliminary data.</text>
</comment>
<name>A0A919BME9_9GAMM</name>
<accession>A0A919BME9</accession>
<dbReference type="EMBL" id="BNCK01000007">
    <property type="protein sequence ID" value="GHG00328.1"/>
    <property type="molecule type" value="Genomic_DNA"/>
</dbReference>
<evidence type="ECO:0000313" key="1">
    <source>
        <dbReference type="EMBL" id="GHG00328.1"/>
    </source>
</evidence>
<reference evidence="1" key="1">
    <citation type="journal article" date="2014" name="Int. J. Syst. Evol. Microbiol.">
        <title>Complete genome sequence of Corynebacterium casei LMG S-19264T (=DSM 44701T), isolated from a smear-ripened cheese.</title>
        <authorList>
            <consortium name="US DOE Joint Genome Institute (JGI-PGF)"/>
            <person name="Walter F."/>
            <person name="Albersmeier A."/>
            <person name="Kalinowski J."/>
            <person name="Ruckert C."/>
        </authorList>
    </citation>
    <scope>NUCLEOTIDE SEQUENCE</scope>
    <source>
        <strain evidence="1">KCTC 42731</strain>
    </source>
</reference>
<keyword evidence="2" id="KW-1185">Reference proteome</keyword>
<dbReference type="AlphaFoldDB" id="A0A919BME9"/>
<protein>
    <submittedName>
        <fullName evidence="1">Uncharacterized protein</fullName>
    </submittedName>
</protein>
<organism evidence="1 2">
    <name type="scientific">Thalassotalea marina</name>
    <dbReference type="NCBI Taxonomy" id="1673741"/>
    <lineage>
        <taxon>Bacteria</taxon>
        <taxon>Pseudomonadati</taxon>
        <taxon>Pseudomonadota</taxon>
        <taxon>Gammaproteobacteria</taxon>
        <taxon>Alteromonadales</taxon>
        <taxon>Colwelliaceae</taxon>
        <taxon>Thalassotalea</taxon>
    </lineage>
</organism>